<feature type="transmembrane region" description="Helical" evidence="2">
    <location>
        <begin position="87"/>
        <end position="109"/>
    </location>
</feature>
<dbReference type="AlphaFoldDB" id="A0AAD3E232"/>
<evidence type="ECO:0000256" key="1">
    <source>
        <dbReference type="SAM" id="MobiDB-lite"/>
    </source>
</evidence>
<feature type="transmembrane region" description="Helical" evidence="2">
    <location>
        <begin position="41"/>
        <end position="66"/>
    </location>
</feature>
<name>A0AAD3E232_9CHLO</name>
<sequence>LRHPIHLRPILPLHATAYTDVENTERAWKSGDRYTRVWQPMIRALIIVYPLATLIFLVNFTVECCVKKFMYFRLLSMRILVDWANRQMWETLFFYYFLGTWGVMNAWAIWGLKEYYGRLGNTGVDPTSFGTFVIVNLQTVQLLIYYYKLLSSETRLVSLNQLFERAPVEAQHLLEYTYVIEEEDLVQECYDFSKATQKARLHRIANMFTCGLTGKEWHGSKDGDIYFNIQRLKERAANFKEVNEKIKRLRESMAPPAKEVKQEEKQPVISEITPASPGGEAVRTVEDVTVTVRVNST</sequence>
<reference evidence="3 4" key="1">
    <citation type="journal article" date="2021" name="Sci. Rep.">
        <title>Genome sequencing of the multicellular alga Astrephomene provides insights into convergent evolution of germ-soma differentiation.</title>
        <authorList>
            <person name="Yamashita S."/>
            <person name="Yamamoto K."/>
            <person name="Matsuzaki R."/>
            <person name="Suzuki S."/>
            <person name="Yamaguchi H."/>
            <person name="Hirooka S."/>
            <person name="Minakuchi Y."/>
            <person name="Miyagishima S."/>
            <person name="Kawachi M."/>
            <person name="Toyoda A."/>
            <person name="Nozaki H."/>
        </authorList>
    </citation>
    <scope>NUCLEOTIDE SEQUENCE [LARGE SCALE GENOMIC DNA]</scope>
    <source>
        <strain evidence="3 4">NIES-4017</strain>
    </source>
</reference>
<keyword evidence="2" id="KW-0812">Transmembrane</keyword>
<gene>
    <name evidence="3" type="ORF">Agub_g14805</name>
</gene>
<evidence type="ECO:0000313" key="4">
    <source>
        <dbReference type="Proteomes" id="UP001054857"/>
    </source>
</evidence>
<protein>
    <submittedName>
        <fullName evidence="3">Uncharacterized protein</fullName>
    </submittedName>
</protein>
<keyword evidence="4" id="KW-1185">Reference proteome</keyword>
<dbReference type="EMBL" id="BMAR01000060">
    <property type="protein sequence ID" value="GFR52270.1"/>
    <property type="molecule type" value="Genomic_DNA"/>
</dbReference>
<proteinExistence type="predicted"/>
<accession>A0AAD3E232</accession>
<comment type="caution">
    <text evidence="3">The sequence shown here is derived from an EMBL/GenBank/DDBJ whole genome shotgun (WGS) entry which is preliminary data.</text>
</comment>
<feature type="region of interest" description="Disordered" evidence="1">
    <location>
        <begin position="253"/>
        <end position="281"/>
    </location>
</feature>
<dbReference type="Proteomes" id="UP001054857">
    <property type="component" value="Unassembled WGS sequence"/>
</dbReference>
<organism evidence="3 4">
    <name type="scientific">Astrephomene gubernaculifera</name>
    <dbReference type="NCBI Taxonomy" id="47775"/>
    <lineage>
        <taxon>Eukaryota</taxon>
        <taxon>Viridiplantae</taxon>
        <taxon>Chlorophyta</taxon>
        <taxon>core chlorophytes</taxon>
        <taxon>Chlorophyceae</taxon>
        <taxon>CS clade</taxon>
        <taxon>Chlamydomonadales</taxon>
        <taxon>Astrephomenaceae</taxon>
        <taxon>Astrephomene</taxon>
    </lineage>
</organism>
<feature type="non-terminal residue" evidence="3">
    <location>
        <position position="297"/>
    </location>
</feature>
<evidence type="ECO:0000313" key="3">
    <source>
        <dbReference type="EMBL" id="GFR52270.1"/>
    </source>
</evidence>
<feature type="non-terminal residue" evidence="3">
    <location>
        <position position="1"/>
    </location>
</feature>
<keyword evidence="2" id="KW-1133">Transmembrane helix</keyword>
<keyword evidence="2" id="KW-0472">Membrane</keyword>
<evidence type="ECO:0000256" key="2">
    <source>
        <dbReference type="SAM" id="Phobius"/>
    </source>
</evidence>